<dbReference type="AlphaFoldDB" id="A0A2K3PBF1"/>
<organism evidence="2 3">
    <name type="scientific">Trifolium pratense</name>
    <name type="common">Red clover</name>
    <dbReference type="NCBI Taxonomy" id="57577"/>
    <lineage>
        <taxon>Eukaryota</taxon>
        <taxon>Viridiplantae</taxon>
        <taxon>Streptophyta</taxon>
        <taxon>Embryophyta</taxon>
        <taxon>Tracheophyta</taxon>
        <taxon>Spermatophyta</taxon>
        <taxon>Magnoliopsida</taxon>
        <taxon>eudicotyledons</taxon>
        <taxon>Gunneridae</taxon>
        <taxon>Pentapetalae</taxon>
        <taxon>rosids</taxon>
        <taxon>fabids</taxon>
        <taxon>Fabales</taxon>
        <taxon>Fabaceae</taxon>
        <taxon>Papilionoideae</taxon>
        <taxon>50 kb inversion clade</taxon>
        <taxon>NPAAA clade</taxon>
        <taxon>Hologalegina</taxon>
        <taxon>IRL clade</taxon>
        <taxon>Trifolieae</taxon>
        <taxon>Trifolium</taxon>
    </lineage>
</organism>
<dbReference type="InterPro" id="IPR026960">
    <property type="entry name" value="RVT-Znf"/>
</dbReference>
<evidence type="ECO:0000313" key="2">
    <source>
        <dbReference type="EMBL" id="PNY12620.1"/>
    </source>
</evidence>
<evidence type="ECO:0000259" key="1">
    <source>
        <dbReference type="Pfam" id="PF13966"/>
    </source>
</evidence>
<dbReference type="Pfam" id="PF13966">
    <property type="entry name" value="zf-RVT"/>
    <property type="match status" value="1"/>
</dbReference>
<name>A0A2K3PBF1_TRIPR</name>
<dbReference type="EMBL" id="ASHM01005417">
    <property type="protein sequence ID" value="PNY12620.1"/>
    <property type="molecule type" value="Genomic_DNA"/>
</dbReference>
<comment type="caution">
    <text evidence="2">The sequence shown here is derived from an EMBL/GenBank/DDBJ whole genome shotgun (WGS) entry which is preliminary data.</text>
</comment>
<dbReference type="Proteomes" id="UP000236291">
    <property type="component" value="Unassembled WGS sequence"/>
</dbReference>
<feature type="domain" description="Reverse transcriptase zinc-binding" evidence="1">
    <location>
        <begin position="4"/>
        <end position="72"/>
    </location>
</feature>
<reference evidence="2 3" key="1">
    <citation type="journal article" date="2014" name="Am. J. Bot.">
        <title>Genome assembly and annotation for red clover (Trifolium pratense; Fabaceae).</title>
        <authorList>
            <person name="Istvanek J."/>
            <person name="Jaros M."/>
            <person name="Krenek A."/>
            <person name="Repkova J."/>
        </authorList>
    </citation>
    <scope>NUCLEOTIDE SEQUENCE [LARGE SCALE GENOMIC DNA]</scope>
    <source>
        <strain evidence="3">cv. Tatra</strain>
        <tissue evidence="2">Young leaves</tissue>
    </source>
</reference>
<evidence type="ECO:0000313" key="3">
    <source>
        <dbReference type="Proteomes" id="UP000236291"/>
    </source>
</evidence>
<reference evidence="2 3" key="2">
    <citation type="journal article" date="2017" name="Front. Plant Sci.">
        <title>Gene Classification and Mining of Molecular Markers Useful in Red Clover (Trifolium pratense) Breeding.</title>
        <authorList>
            <person name="Istvanek J."/>
            <person name="Dluhosova J."/>
            <person name="Dluhos P."/>
            <person name="Patkova L."/>
            <person name="Nedelnik J."/>
            <person name="Repkova J."/>
        </authorList>
    </citation>
    <scope>NUCLEOTIDE SEQUENCE [LARGE SCALE GENOMIC DNA]</scope>
    <source>
        <strain evidence="3">cv. Tatra</strain>
        <tissue evidence="2">Young leaves</tissue>
    </source>
</reference>
<protein>
    <recommendedName>
        <fullName evidence="1">Reverse transcriptase zinc-binding domain-containing protein</fullName>
    </recommendedName>
</protein>
<gene>
    <name evidence="2" type="ORF">L195_g009254</name>
</gene>
<accession>A0A2K3PBF1</accession>
<proteinExistence type="predicted"/>
<sequence length="110" mass="12156">MDDAEKLIWHSQVPLKVSIFAWCLLRDRLPTKTNLVTRGIISHAAQLCVFGFGEAESTNHLFISCGTFGSLWALVCSWIGISVVDSTSLRDHFVQFTYLAGGSKALLQLV</sequence>